<organism evidence="13 14">
    <name type="scientific">Cognaticolwellia beringensis</name>
    <dbReference type="NCBI Taxonomy" id="1967665"/>
    <lineage>
        <taxon>Bacteria</taxon>
        <taxon>Pseudomonadati</taxon>
        <taxon>Pseudomonadota</taxon>
        <taxon>Gammaproteobacteria</taxon>
        <taxon>Alteromonadales</taxon>
        <taxon>Colwelliaceae</taxon>
        <taxon>Cognaticolwellia</taxon>
    </lineage>
</organism>
<keyword evidence="10" id="KW-0732">Signal</keyword>
<dbReference type="Pfam" id="PF07715">
    <property type="entry name" value="Plug"/>
    <property type="match status" value="1"/>
</dbReference>
<keyword evidence="14" id="KW-1185">Reference proteome</keyword>
<reference evidence="13 14" key="1">
    <citation type="submission" date="2017-08" db="EMBL/GenBank/DDBJ databases">
        <title>Complete genome of Colwellia sp. NB097-1, a psychrophile bacterium ioslated from Bering Sea.</title>
        <authorList>
            <person name="Chen X."/>
        </authorList>
    </citation>
    <scope>NUCLEOTIDE SEQUENCE [LARGE SCALE GENOMIC DNA]</scope>
    <source>
        <strain evidence="13 14">NB097-1</strain>
    </source>
</reference>
<dbReference type="Gene3D" id="2.40.170.20">
    <property type="entry name" value="TonB-dependent receptor, beta-barrel domain"/>
    <property type="match status" value="1"/>
</dbReference>
<comment type="similarity">
    <text evidence="8 9">Belongs to the TonB-dependent receptor family.</text>
</comment>
<dbReference type="InterPro" id="IPR039426">
    <property type="entry name" value="TonB-dep_rcpt-like"/>
</dbReference>
<evidence type="ECO:0000256" key="7">
    <source>
        <dbReference type="ARBA" id="ARBA00023237"/>
    </source>
</evidence>
<accession>A0A222G5R7</accession>
<keyword evidence="7 8" id="KW-0998">Cell outer membrane</keyword>
<dbReference type="Pfam" id="PF00593">
    <property type="entry name" value="TonB_dep_Rec_b-barrel"/>
    <property type="match status" value="1"/>
</dbReference>
<keyword evidence="5 9" id="KW-0798">TonB box</keyword>
<evidence type="ECO:0000256" key="6">
    <source>
        <dbReference type="ARBA" id="ARBA00023136"/>
    </source>
</evidence>
<dbReference type="SUPFAM" id="SSF56935">
    <property type="entry name" value="Porins"/>
    <property type="match status" value="1"/>
</dbReference>
<dbReference type="Gene3D" id="2.170.130.10">
    <property type="entry name" value="TonB-dependent receptor, plug domain"/>
    <property type="match status" value="1"/>
</dbReference>
<dbReference type="InterPro" id="IPR037066">
    <property type="entry name" value="Plug_dom_sf"/>
</dbReference>
<evidence type="ECO:0000256" key="2">
    <source>
        <dbReference type="ARBA" id="ARBA00022448"/>
    </source>
</evidence>
<evidence type="ECO:0000259" key="12">
    <source>
        <dbReference type="Pfam" id="PF07715"/>
    </source>
</evidence>
<dbReference type="KEGG" id="cber:B5D82_05400"/>
<evidence type="ECO:0000256" key="8">
    <source>
        <dbReference type="PROSITE-ProRule" id="PRU01360"/>
    </source>
</evidence>
<gene>
    <name evidence="13" type="ORF">B5D82_05400</name>
</gene>
<feature type="chain" id="PRO_5012013530" description="TonB-dependent receptor" evidence="10">
    <location>
        <begin position="30"/>
        <end position="937"/>
    </location>
</feature>
<dbReference type="PANTHER" id="PTHR47234">
    <property type="match status" value="1"/>
</dbReference>
<feature type="signal peptide" evidence="10">
    <location>
        <begin position="1"/>
        <end position="29"/>
    </location>
</feature>
<dbReference type="PANTHER" id="PTHR47234:SF2">
    <property type="entry name" value="TONB-DEPENDENT RECEPTOR"/>
    <property type="match status" value="1"/>
</dbReference>
<evidence type="ECO:0000256" key="1">
    <source>
        <dbReference type="ARBA" id="ARBA00004571"/>
    </source>
</evidence>
<name>A0A222G5R7_9GAMM</name>
<keyword evidence="3 8" id="KW-1134">Transmembrane beta strand</keyword>
<dbReference type="InterPro" id="IPR000531">
    <property type="entry name" value="Beta-barrel_TonB"/>
</dbReference>
<dbReference type="InterPro" id="IPR012910">
    <property type="entry name" value="Plug_dom"/>
</dbReference>
<evidence type="ECO:0000256" key="5">
    <source>
        <dbReference type="ARBA" id="ARBA00023077"/>
    </source>
</evidence>
<evidence type="ECO:0000313" key="14">
    <source>
        <dbReference type="Proteomes" id="UP000202259"/>
    </source>
</evidence>
<feature type="domain" description="TonB-dependent receptor plug" evidence="12">
    <location>
        <begin position="55"/>
        <end position="174"/>
    </location>
</feature>
<evidence type="ECO:0008006" key="15">
    <source>
        <dbReference type="Google" id="ProtNLM"/>
    </source>
</evidence>
<feature type="domain" description="TonB-dependent receptor-like beta-barrel" evidence="11">
    <location>
        <begin position="388"/>
        <end position="901"/>
    </location>
</feature>
<dbReference type="InterPro" id="IPR036942">
    <property type="entry name" value="Beta-barrel_TonB_sf"/>
</dbReference>
<dbReference type="EMBL" id="CP020465">
    <property type="protein sequence ID" value="ASP47245.1"/>
    <property type="molecule type" value="Genomic_DNA"/>
</dbReference>
<proteinExistence type="inferred from homology"/>
<evidence type="ECO:0000256" key="4">
    <source>
        <dbReference type="ARBA" id="ARBA00022692"/>
    </source>
</evidence>
<keyword evidence="4 8" id="KW-0812">Transmembrane</keyword>
<evidence type="ECO:0000256" key="3">
    <source>
        <dbReference type="ARBA" id="ARBA00022452"/>
    </source>
</evidence>
<evidence type="ECO:0000256" key="10">
    <source>
        <dbReference type="SAM" id="SignalP"/>
    </source>
</evidence>
<evidence type="ECO:0000259" key="11">
    <source>
        <dbReference type="Pfam" id="PF00593"/>
    </source>
</evidence>
<comment type="subcellular location">
    <subcellularLocation>
        <location evidence="1 8">Cell outer membrane</location>
        <topology evidence="1 8">Multi-pass membrane protein</topology>
    </subcellularLocation>
</comment>
<keyword evidence="2 8" id="KW-0813">Transport</keyword>
<dbReference type="RefSeq" id="WP_081149798.1">
    <property type="nucleotide sequence ID" value="NZ_CP020465.1"/>
</dbReference>
<evidence type="ECO:0000256" key="9">
    <source>
        <dbReference type="RuleBase" id="RU003357"/>
    </source>
</evidence>
<dbReference type="PROSITE" id="PS52016">
    <property type="entry name" value="TONB_DEPENDENT_REC_3"/>
    <property type="match status" value="1"/>
</dbReference>
<keyword evidence="6 8" id="KW-0472">Membrane</keyword>
<dbReference type="Proteomes" id="UP000202259">
    <property type="component" value="Chromosome"/>
</dbReference>
<dbReference type="GO" id="GO:0009279">
    <property type="term" value="C:cell outer membrane"/>
    <property type="evidence" value="ECO:0007669"/>
    <property type="project" value="UniProtKB-SubCell"/>
</dbReference>
<protein>
    <recommendedName>
        <fullName evidence="15">TonB-dependent receptor</fullName>
    </recommendedName>
</protein>
<evidence type="ECO:0000313" key="13">
    <source>
        <dbReference type="EMBL" id="ASP47245.1"/>
    </source>
</evidence>
<sequence>MKNTRLKQNAITIAISAVLGLMGSSAIYAEEVKETDAKDIEKIQIIGSHLKGSALETSAPVQTISRADLEKIGSPSIVEMTQKLSISSGIQGNSNQYGSNGTEGTSNINLRGLGAGRTLVLINGKRHTFNPYAIVDQQMLYVNTQDIPSMAVKRVDMLKEGAAAIYGSDAIAGVVNFTTRGDFEGLEVKADYKNLQDSDGDYGLGLIFGLGNDDTHWVTSVSYDKTNTISTADKDWAVQDYATNPQGGWSSIGNPPSIFNAAWLGDDSQPKYLLDPGCELLGGTSAGLCRLQYTPFSALNDGDTHLKVFSELNHDFKNDVNLHVEVLYSETEVPTTYGSPSYPPQKLVDFSDRYVPTYHPAWQDLVASNPEFASAPHPSLNRVAYIGRTVGVTGPSSEGGLDYKTYRIAADLEGKFDNGYNWETGFAYSNSKLDYRSNPDTLIVPLKNALLGYGGDNCDMDAGVPGANGCLFFNPFSNGIETSASNGATNPNYKAELANTQEVLDYVSGTRTSQKETELLVLDGLLSGDLDIELDGGIVEFAVGAQYRYETFSNEVNDLGNLAINPCPELGATDCANPTGVFHFRSGELNQDSSQSIYALFSELALPVTDDLKMQIALRYEDYGGDVGDTLDPKVSAQYTINDNFSLRGSASTTFRGPTLNQLEGSNTTLSYVGAPAAFKAVDTQGNGALAPESAVALNFGVIGEFWGDRLFATVDFWSFDLSDPIIVENYNAVLAAAVAGKQPYVDQVQWTEPGNANTVERIETKIINGADVKTSGIDVQLRLNVTDYWTLDMNGTYTAEYKVAGDDLSEAFDAAGFLNNTNSNRPIPKYKATMINSFDFDNHNVSLSAYYVSDYKDERDSLFTTNTRGQVIDSQVQLDLSYNYIFNEDLTKVNLTVSNLTDEEPPFARLDLNYDPFTHNPLGRTFKISVVHKFGE</sequence>
<dbReference type="OrthoDB" id="176248at2"/>
<dbReference type="AlphaFoldDB" id="A0A222G5R7"/>